<organism evidence="1 2">
    <name type="scientific">Candidatus Scybalenecus merdavium</name>
    <dbReference type="NCBI Taxonomy" id="2840939"/>
    <lineage>
        <taxon>Bacteria</taxon>
        <taxon>Bacillati</taxon>
        <taxon>Bacillota</taxon>
        <taxon>Clostridia</taxon>
        <taxon>Eubacteriales</taxon>
        <taxon>Oscillospiraceae</taxon>
        <taxon>Oscillospiraceae incertae sedis</taxon>
        <taxon>Candidatus Scybalenecus</taxon>
    </lineage>
</organism>
<name>A0A9D1MTV3_9FIRM</name>
<reference evidence="1" key="2">
    <citation type="journal article" date="2021" name="PeerJ">
        <title>Extensive microbial diversity within the chicken gut microbiome revealed by metagenomics and culture.</title>
        <authorList>
            <person name="Gilroy R."/>
            <person name="Ravi A."/>
            <person name="Getino M."/>
            <person name="Pursley I."/>
            <person name="Horton D.L."/>
            <person name="Alikhan N.F."/>
            <person name="Baker D."/>
            <person name="Gharbi K."/>
            <person name="Hall N."/>
            <person name="Watson M."/>
            <person name="Adriaenssens E.M."/>
            <person name="Foster-Nyarko E."/>
            <person name="Jarju S."/>
            <person name="Secka A."/>
            <person name="Antonio M."/>
            <person name="Oren A."/>
            <person name="Chaudhuri R.R."/>
            <person name="La Ragione R."/>
            <person name="Hildebrand F."/>
            <person name="Pallen M.J."/>
        </authorList>
    </citation>
    <scope>NUCLEOTIDE SEQUENCE</scope>
    <source>
        <strain evidence="1">CHK176-6737</strain>
    </source>
</reference>
<evidence type="ECO:0000313" key="2">
    <source>
        <dbReference type="Proteomes" id="UP000824125"/>
    </source>
</evidence>
<gene>
    <name evidence="1" type="ORF">IAD23_01510</name>
</gene>
<dbReference type="Gene3D" id="1.10.150.20">
    <property type="entry name" value="5' to 3' exonuclease, C-terminal subdomain"/>
    <property type="match status" value="1"/>
</dbReference>
<proteinExistence type="predicted"/>
<dbReference type="Pfam" id="PF11731">
    <property type="entry name" value="Cdd1"/>
    <property type="match status" value="1"/>
</dbReference>
<protein>
    <submittedName>
        <fullName evidence="1">Pathogenicity locus</fullName>
    </submittedName>
</protein>
<dbReference type="AlphaFoldDB" id="A0A9D1MTV3"/>
<reference evidence="1" key="1">
    <citation type="submission" date="2020-10" db="EMBL/GenBank/DDBJ databases">
        <authorList>
            <person name="Gilroy R."/>
        </authorList>
    </citation>
    <scope>NUCLEOTIDE SEQUENCE</scope>
    <source>
        <strain evidence="1">CHK176-6737</strain>
    </source>
</reference>
<dbReference type="EMBL" id="DVNM01000007">
    <property type="protein sequence ID" value="HIU68620.1"/>
    <property type="molecule type" value="Genomic_DNA"/>
</dbReference>
<comment type="caution">
    <text evidence="1">The sequence shown here is derived from an EMBL/GenBank/DDBJ whole genome shotgun (WGS) entry which is preliminary data.</text>
</comment>
<sequence length="96" mass="11217">MKGDLTKVPGVGKNMKQHLNRIGIHAVEDLIGRDPQELYMASCLQENSQLDLCVLYVYRGAVYFAEHETHDREKLDWWYWKDHVYPQKVRSGQAVV</sequence>
<dbReference type="Proteomes" id="UP000824125">
    <property type="component" value="Unassembled WGS sequence"/>
</dbReference>
<evidence type="ECO:0000313" key="1">
    <source>
        <dbReference type="EMBL" id="HIU68620.1"/>
    </source>
</evidence>
<dbReference type="InterPro" id="IPR021725">
    <property type="entry name" value="Cdd1"/>
</dbReference>
<accession>A0A9D1MTV3</accession>